<evidence type="ECO:0000256" key="3">
    <source>
        <dbReference type="ARBA" id="ARBA00022679"/>
    </source>
</evidence>
<feature type="binding site" evidence="7">
    <location>
        <position position="57"/>
    </location>
    <ligand>
        <name>substrate</name>
    </ligand>
</feature>
<feature type="binding site" evidence="7">
    <location>
        <position position="397"/>
    </location>
    <ligand>
        <name>substrate</name>
    </ligand>
</feature>
<protein>
    <recommendedName>
        <fullName evidence="7">Adenosylmethionine-8-amino-7-oxononanoate aminotransferase</fullName>
        <ecNumber evidence="7">2.6.1.62</ecNumber>
    </recommendedName>
    <alternativeName>
        <fullName evidence="7">7,8-diamino-pelargonic acid aminotransferase</fullName>
        <shortName evidence="7">DAPA AT</shortName>
        <shortName evidence="7">DAPA aminotransferase</shortName>
    </alternativeName>
    <alternativeName>
        <fullName evidence="7">7,8-diaminononanoate synthase</fullName>
        <shortName evidence="7">DANS</shortName>
    </alternativeName>
    <alternativeName>
        <fullName evidence="7">Diaminopelargonic acid synthase</fullName>
    </alternativeName>
</protein>
<comment type="caution">
    <text evidence="8">The sequence shown here is derived from an EMBL/GenBank/DDBJ whole genome shotgun (WGS) entry which is preliminary data.</text>
</comment>
<feature type="binding site" evidence="7">
    <location>
        <begin position="314"/>
        <end position="315"/>
    </location>
    <ligand>
        <name>pyridoxal 5'-phosphate</name>
        <dbReference type="ChEBI" id="CHEBI:597326"/>
    </ligand>
</feature>
<feature type="binding site" evidence="7">
    <location>
        <begin position="117"/>
        <end position="118"/>
    </location>
    <ligand>
        <name>pyridoxal 5'-phosphate</name>
        <dbReference type="ChEBI" id="CHEBI:597326"/>
    </ligand>
</feature>
<dbReference type="PANTHER" id="PTHR42684">
    <property type="entry name" value="ADENOSYLMETHIONINE-8-AMINO-7-OXONONANOATE AMINOTRANSFERASE"/>
    <property type="match status" value="1"/>
</dbReference>
<evidence type="ECO:0000256" key="5">
    <source>
        <dbReference type="ARBA" id="ARBA00022756"/>
    </source>
</evidence>
<dbReference type="Proteomes" id="UP001596087">
    <property type="component" value="Unassembled WGS sequence"/>
</dbReference>
<keyword evidence="3 7" id="KW-0808">Transferase</keyword>
<name>A0ABW0BPS7_9ACTN</name>
<evidence type="ECO:0000256" key="1">
    <source>
        <dbReference type="ARBA" id="ARBA00001933"/>
    </source>
</evidence>
<evidence type="ECO:0000256" key="4">
    <source>
        <dbReference type="ARBA" id="ARBA00022691"/>
    </source>
</evidence>
<accession>A0ABW0BPS7</accession>
<dbReference type="Pfam" id="PF00202">
    <property type="entry name" value="Aminotran_3"/>
    <property type="match status" value="1"/>
</dbReference>
<dbReference type="PROSITE" id="PS00600">
    <property type="entry name" value="AA_TRANSFER_CLASS_3"/>
    <property type="match status" value="1"/>
</dbReference>
<comment type="catalytic activity">
    <reaction evidence="7">
        <text>(8S)-8-amino-7-oxononanoate + S-adenosyl-L-methionine = S-adenosyl-4-methylsulfanyl-2-oxobutanoate + (7R,8S)-7,8-diammoniononanoate</text>
        <dbReference type="Rhea" id="RHEA:16861"/>
        <dbReference type="ChEBI" id="CHEBI:16490"/>
        <dbReference type="ChEBI" id="CHEBI:59789"/>
        <dbReference type="ChEBI" id="CHEBI:149468"/>
        <dbReference type="ChEBI" id="CHEBI:149469"/>
        <dbReference type="EC" id="2.6.1.62"/>
    </reaction>
</comment>
<dbReference type="Gene3D" id="3.90.1150.10">
    <property type="entry name" value="Aspartate Aminotransferase, domain 1"/>
    <property type="match status" value="1"/>
</dbReference>
<comment type="subcellular location">
    <subcellularLocation>
        <location evidence="7">Cytoplasm</location>
    </subcellularLocation>
</comment>
<keyword evidence="6 7" id="KW-0663">Pyridoxal phosphate</keyword>
<keyword evidence="2 7" id="KW-0032">Aminotransferase</keyword>
<keyword evidence="7" id="KW-0963">Cytoplasm</keyword>
<comment type="similarity">
    <text evidence="7">Belongs to the class-III pyridoxal-phosphate-dependent aminotransferase family. BioA subfamily.</text>
</comment>
<reference evidence="9" key="1">
    <citation type="journal article" date="2019" name="Int. J. Syst. Evol. Microbiol.">
        <title>The Global Catalogue of Microorganisms (GCM) 10K type strain sequencing project: providing services to taxonomists for standard genome sequencing and annotation.</title>
        <authorList>
            <consortium name="The Broad Institute Genomics Platform"/>
            <consortium name="The Broad Institute Genome Sequencing Center for Infectious Disease"/>
            <person name="Wu L."/>
            <person name="Ma J."/>
        </authorList>
    </citation>
    <scope>NUCLEOTIDE SEQUENCE [LARGE SCALE GENOMIC DNA]</scope>
    <source>
        <strain evidence="9">DFY41</strain>
    </source>
</reference>
<comment type="pathway">
    <text evidence="7">Cofactor biosynthesis; biotin biosynthesis; 7,8-diaminononanoate from 8-amino-7-oxononanoate (SAM route): step 1/1.</text>
</comment>
<comment type="function">
    <text evidence="7">Catalyzes the transfer of the alpha-amino group from S-adenosyl-L-methionine (SAM) to 7-keto-8-aminopelargonic acid (KAPA) to form 7,8-diaminopelargonic acid (DAPA). It is the only aminotransferase known to utilize SAM as an amino donor.</text>
</comment>
<feature type="binding site" evidence="7">
    <location>
        <position position="280"/>
    </location>
    <ligand>
        <name>substrate</name>
    </ligand>
</feature>
<keyword evidence="5 7" id="KW-0093">Biotin biosynthesis</keyword>
<keyword evidence="9" id="KW-1185">Reference proteome</keyword>
<dbReference type="InterPro" id="IPR015421">
    <property type="entry name" value="PyrdxlP-dep_Trfase_major"/>
</dbReference>
<dbReference type="NCBIfam" id="NF004624">
    <property type="entry name" value="PRK05964.1"/>
    <property type="match status" value="1"/>
</dbReference>
<dbReference type="InterPro" id="IPR015424">
    <property type="entry name" value="PyrdxlP-dep_Trfase"/>
</dbReference>
<feature type="site" description="Participates in the substrate recognition with KAPA and in a stacking interaction with the adenine ring of SAM" evidence="7">
    <location>
        <position position="22"/>
    </location>
</feature>
<feature type="binding site" evidence="7">
    <location>
        <position position="150"/>
    </location>
    <ligand>
        <name>substrate</name>
    </ligand>
</feature>
<dbReference type="Gene3D" id="3.40.640.10">
    <property type="entry name" value="Type I PLP-dependent aspartate aminotransferase-like (Major domain)"/>
    <property type="match status" value="1"/>
</dbReference>
<dbReference type="InterPro" id="IPR015422">
    <property type="entry name" value="PyrdxlP-dep_Trfase_small"/>
</dbReference>
<organism evidence="8 9">
    <name type="scientific">Nocardioides taihuensis</name>
    <dbReference type="NCBI Taxonomy" id="1835606"/>
    <lineage>
        <taxon>Bacteria</taxon>
        <taxon>Bacillati</taxon>
        <taxon>Actinomycetota</taxon>
        <taxon>Actinomycetes</taxon>
        <taxon>Propionibacteriales</taxon>
        <taxon>Nocardioidaceae</taxon>
        <taxon>Nocardioides</taxon>
    </lineage>
</organism>
<dbReference type="InterPro" id="IPR005815">
    <property type="entry name" value="BioA"/>
</dbReference>
<comment type="subunit">
    <text evidence="7">Homodimer.</text>
</comment>
<evidence type="ECO:0000256" key="6">
    <source>
        <dbReference type="ARBA" id="ARBA00022898"/>
    </source>
</evidence>
<dbReference type="CDD" id="cd00610">
    <property type="entry name" value="OAT_like"/>
    <property type="match status" value="1"/>
</dbReference>
<dbReference type="GO" id="GO:0004015">
    <property type="term" value="F:adenosylmethionine-8-amino-7-oxononanoate transaminase activity"/>
    <property type="evidence" value="ECO:0007669"/>
    <property type="project" value="UniProtKB-EC"/>
</dbReference>
<keyword evidence="4 7" id="KW-0949">S-adenosyl-L-methionine</keyword>
<sequence>MASPDPAAALLALDRTHVWHPYASMNDPAPTRLVTGASGAHLELADAGRVVDGMSSWWAAIHGYRHPALDAALRSRVDEFAHVMFGGLTHEPAVRLAARLVEVAPDGLERVFLADSGSVSVEVALKMVLQAQRGRGRPERTRLLTVRGGYHGDTFGAMAVCDPVGGMHTMFRDVLPEHVFADRPPAPGDAAAVERWSQSFRALASAHAHELAAIVVEPLLQGAGGMHVYDAACLRVMREVADEHGLFLVLDEIATGFGRTGTFFAAEAAGVSPDVLCVGKALTGGYLTLAAVLCTDGVARDLSASESGVLMHGPTFMGNPLACAVALASLDVLATGAWRADVARIGSGLATGLAGCRGLPGVADVRTLGAVGVVQLDHPVDTGKATQAALDEGVWLRPFRDLVYTMPPYVCTDDDVARICAGVAAAAAVA</sequence>
<evidence type="ECO:0000256" key="7">
    <source>
        <dbReference type="HAMAP-Rule" id="MF_00834"/>
    </source>
</evidence>
<comment type="cofactor">
    <cofactor evidence="1 7">
        <name>pyridoxal 5'-phosphate</name>
        <dbReference type="ChEBI" id="CHEBI:597326"/>
    </cofactor>
</comment>
<dbReference type="InterPro" id="IPR005814">
    <property type="entry name" value="Aminotrans_3"/>
</dbReference>
<dbReference type="InterPro" id="IPR049704">
    <property type="entry name" value="Aminotrans_3_PPA_site"/>
</dbReference>
<evidence type="ECO:0000256" key="2">
    <source>
        <dbReference type="ARBA" id="ARBA00022576"/>
    </source>
</evidence>
<gene>
    <name evidence="7" type="primary">bioA</name>
    <name evidence="8" type="ORF">ACFPGP_21075</name>
</gene>
<dbReference type="PANTHER" id="PTHR42684:SF17">
    <property type="entry name" value="ADENOSYLMETHIONINE-8-AMINO-7-OXONONANOATE AMINOTRANSFERASE"/>
    <property type="match status" value="1"/>
</dbReference>
<dbReference type="SUPFAM" id="SSF53383">
    <property type="entry name" value="PLP-dependent transferases"/>
    <property type="match status" value="1"/>
</dbReference>
<dbReference type="RefSeq" id="WP_378593115.1">
    <property type="nucleotide sequence ID" value="NZ_JBHSKD010000027.1"/>
</dbReference>
<dbReference type="EC" id="2.6.1.62" evidence="7"/>
<feature type="binding site" evidence="7">
    <location>
        <position position="313"/>
    </location>
    <ligand>
        <name>substrate</name>
    </ligand>
</feature>
<dbReference type="NCBIfam" id="TIGR00508">
    <property type="entry name" value="bioA"/>
    <property type="match status" value="1"/>
</dbReference>
<feature type="modified residue" description="N6-(pyridoxal phosphate)lysine" evidence="7">
    <location>
        <position position="280"/>
    </location>
</feature>
<evidence type="ECO:0000313" key="9">
    <source>
        <dbReference type="Proteomes" id="UP001596087"/>
    </source>
</evidence>
<dbReference type="HAMAP" id="MF_00834">
    <property type="entry name" value="BioA"/>
    <property type="match status" value="1"/>
</dbReference>
<proteinExistence type="inferred from homology"/>
<dbReference type="EMBL" id="JBHSKD010000027">
    <property type="protein sequence ID" value="MFC5179188.1"/>
    <property type="molecule type" value="Genomic_DNA"/>
</dbReference>
<feature type="binding site" evidence="7">
    <location>
        <position position="251"/>
    </location>
    <ligand>
        <name>pyridoxal 5'-phosphate</name>
        <dbReference type="ChEBI" id="CHEBI:597326"/>
    </ligand>
</feature>
<evidence type="ECO:0000313" key="8">
    <source>
        <dbReference type="EMBL" id="MFC5179188.1"/>
    </source>
</evidence>